<evidence type="ECO:0000313" key="1">
    <source>
        <dbReference type="EMBL" id="JAD45203.1"/>
    </source>
</evidence>
<organism evidence="1">
    <name type="scientific">Arundo donax</name>
    <name type="common">Giant reed</name>
    <name type="synonym">Donax arundinaceus</name>
    <dbReference type="NCBI Taxonomy" id="35708"/>
    <lineage>
        <taxon>Eukaryota</taxon>
        <taxon>Viridiplantae</taxon>
        <taxon>Streptophyta</taxon>
        <taxon>Embryophyta</taxon>
        <taxon>Tracheophyta</taxon>
        <taxon>Spermatophyta</taxon>
        <taxon>Magnoliopsida</taxon>
        <taxon>Liliopsida</taxon>
        <taxon>Poales</taxon>
        <taxon>Poaceae</taxon>
        <taxon>PACMAD clade</taxon>
        <taxon>Arundinoideae</taxon>
        <taxon>Arundineae</taxon>
        <taxon>Arundo</taxon>
    </lineage>
</organism>
<reference evidence="1" key="2">
    <citation type="journal article" date="2015" name="Data Brief">
        <title>Shoot transcriptome of the giant reed, Arundo donax.</title>
        <authorList>
            <person name="Barrero R.A."/>
            <person name="Guerrero F.D."/>
            <person name="Moolhuijzen P."/>
            <person name="Goolsby J.A."/>
            <person name="Tidwell J."/>
            <person name="Bellgard S.E."/>
            <person name="Bellgard M.I."/>
        </authorList>
    </citation>
    <scope>NUCLEOTIDE SEQUENCE</scope>
    <source>
        <tissue evidence="1">Shoot tissue taken approximately 20 cm above the soil surface</tissue>
    </source>
</reference>
<protein>
    <submittedName>
        <fullName evidence="1">Uncharacterized protein</fullName>
    </submittedName>
</protein>
<name>A0A0A9A5L5_ARUDO</name>
<proteinExistence type="predicted"/>
<dbReference type="AlphaFoldDB" id="A0A0A9A5L5"/>
<sequence>MRCAFTAPYGPLHTVAFCLPCRQSVAFSPEDSRNTFNPAPDRVPMLHERASPLFQDLRSFNLTPCRVDYMLIATHLRFNTHFLVIC</sequence>
<dbReference type="EMBL" id="GBRH01252692">
    <property type="protein sequence ID" value="JAD45203.1"/>
    <property type="molecule type" value="Transcribed_RNA"/>
</dbReference>
<accession>A0A0A9A5L5</accession>
<reference evidence="1" key="1">
    <citation type="submission" date="2014-09" db="EMBL/GenBank/DDBJ databases">
        <authorList>
            <person name="Magalhaes I.L.F."/>
            <person name="Oliveira U."/>
            <person name="Santos F.R."/>
            <person name="Vidigal T.H.D.A."/>
            <person name="Brescovit A.D."/>
            <person name="Santos A.J."/>
        </authorList>
    </citation>
    <scope>NUCLEOTIDE SEQUENCE</scope>
    <source>
        <tissue evidence="1">Shoot tissue taken approximately 20 cm above the soil surface</tissue>
    </source>
</reference>